<comment type="caution">
    <text evidence="1">The sequence shown here is derived from an EMBL/GenBank/DDBJ whole genome shotgun (WGS) entry which is preliminary data.</text>
</comment>
<dbReference type="EMBL" id="JADBEC010000002">
    <property type="protein sequence ID" value="MBE1508272.1"/>
    <property type="molecule type" value="Genomic_DNA"/>
</dbReference>
<proteinExistence type="predicted"/>
<gene>
    <name evidence="1" type="ORF">H4W29_005517</name>
</gene>
<sequence length="115" mass="13084">MTEMIKSIKIFPFALLALLVSEGTRADTLPLSKINRKIESRIQTGNTKKNVQCLAFILKDFQDRKIPKSRILVTFDDPNIDGIGIGLDETDEIYTCEAGELRSWEENDYQVAKTF</sequence>
<dbReference type="Proteomes" id="UP000620262">
    <property type="component" value="Unassembled WGS sequence"/>
</dbReference>
<keyword evidence="2" id="KW-1185">Reference proteome</keyword>
<organism evidence="1 2">
    <name type="scientific">Rhizobium viscosum</name>
    <name type="common">Arthrobacter viscosus</name>
    <dbReference type="NCBI Taxonomy" id="1673"/>
    <lineage>
        <taxon>Bacteria</taxon>
        <taxon>Pseudomonadati</taxon>
        <taxon>Pseudomonadota</taxon>
        <taxon>Alphaproteobacteria</taxon>
        <taxon>Hyphomicrobiales</taxon>
        <taxon>Rhizobiaceae</taxon>
        <taxon>Rhizobium/Agrobacterium group</taxon>
        <taxon>Rhizobium</taxon>
    </lineage>
</organism>
<accession>A0ABR9IYG6</accession>
<reference evidence="1 2" key="1">
    <citation type="submission" date="2020-10" db="EMBL/GenBank/DDBJ databases">
        <title>Sequencing the genomes of 1000 actinobacteria strains.</title>
        <authorList>
            <person name="Klenk H.-P."/>
        </authorList>
    </citation>
    <scope>NUCLEOTIDE SEQUENCE [LARGE SCALE GENOMIC DNA]</scope>
    <source>
        <strain evidence="1 2">DSM 7307</strain>
    </source>
</reference>
<name>A0ABR9IYG6_RHIVS</name>
<evidence type="ECO:0000313" key="2">
    <source>
        <dbReference type="Proteomes" id="UP000620262"/>
    </source>
</evidence>
<protein>
    <submittedName>
        <fullName evidence="1">Uncharacterized protein</fullName>
    </submittedName>
</protein>
<evidence type="ECO:0000313" key="1">
    <source>
        <dbReference type="EMBL" id="MBE1508272.1"/>
    </source>
</evidence>